<reference evidence="2 3" key="1">
    <citation type="submission" date="2023-02" db="EMBL/GenBank/DDBJ databases">
        <title>Genome sequence of Shewanella metallivivens ER-Te-42B-Light, sp. nov., enriched from sulfide tube worms (Riftia pachyptila) isolated from Explorer Ridge in the Pacific Ocean.</title>
        <authorList>
            <person name="Maltman C."/>
            <person name="Kuzyk S.B."/>
            <person name="Kyndt J.A."/>
            <person name="Yurkov V."/>
        </authorList>
    </citation>
    <scope>NUCLEOTIDE SEQUENCE [LARGE SCALE GENOMIC DNA]</scope>
    <source>
        <strain evidence="2 3">ER-Te-42B-Light</strain>
    </source>
</reference>
<protein>
    <submittedName>
        <fullName evidence="2">Uncharacterized protein</fullName>
    </submittedName>
</protein>
<feature type="transmembrane region" description="Helical" evidence="1">
    <location>
        <begin position="43"/>
        <end position="62"/>
    </location>
</feature>
<organism evidence="2 3">
    <name type="scientific">Shewanella metallivivens</name>
    <dbReference type="NCBI Taxonomy" id="2872342"/>
    <lineage>
        <taxon>Bacteria</taxon>
        <taxon>Pseudomonadati</taxon>
        <taxon>Pseudomonadota</taxon>
        <taxon>Gammaproteobacteria</taxon>
        <taxon>Alteromonadales</taxon>
        <taxon>Shewanellaceae</taxon>
        <taxon>Shewanella</taxon>
    </lineage>
</organism>
<dbReference type="RefSeq" id="WP_238104671.1">
    <property type="nucleotide sequence ID" value="NZ_JAQQPZ010000013.1"/>
</dbReference>
<keyword evidence="1" id="KW-1133">Transmembrane helix</keyword>
<keyword evidence="1" id="KW-0472">Membrane</keyword>
<dbReference type="EMBL" id="JAQQPZ010000013">
    <property type="protein sequence ID" value="MDD8060886.1"/>
    <property type="molecule type" value="Genomic_DNA"/>
</dbReference>
<evidence type="ECO:0000256" key="1">
    <source>
        <dbReference type="SAM" id="Phobius"/>
    </source>
</evidence>
<sequence length="70" mass="8022">MKSADPRENGLVHWLSLVVAMIIAQSFFWYLGVDVEVGLSIEYIGALVVKGSLIALFYYLCLKTFCWLYR</sequence>
<keyword evidence="1" id="KW-0812">Transmembrane</keyword>
<evidence type="ECO:0000313" key="3">
    <source>
        <dbReference type="Proteomes" id="UP001213691"/>
    </source>
</evidence>
<proteinExistence type="predicted"/>
<dbReference type="Proteomes" id="UP001213691">
    <property type="component" value="Unassembled WGS sequence"/>
</dbReference>
<keyword evidence="3" id="KW-1185">Reference proteome</keyword>
<accession>A0ABT5TTX8</accession>
<comment type="caution">
    <text evidence="2">The sequence shown here is derived from an EMBL/GenBank/DDBJ whole genome shotgun (WGS) entry which is preliminary data.</text>
</comment>
<gene>
    <name evidence="2" type="ORF">PQR79_17605</name>
</gene>
<feature type="transmembrane region" description="Helical" evidence="1">
    <location>
        <begin position="12"/>
        <end position="31"/>
    </location>
</feature>
<evidence type="ECO:0000313" key="2">
    <source>
        <dbReference type="EMBL" id="MDD8060886.1"/>
    </source>
</evidence>
<name>A0ABT5TTX8_9GAMM</name>